<dbReference type="Pfam" id="PF13247">
    <property type="entry name" value="Fer4_11"/>
    <property type="match status" value="1"/>
</dbReference>
<dbReference type="InterPro" id="IPR013783">
    <property type="entry name" value="Ig-like_fold"/>
</dbReference>
<evidence type="ECO:0000259" key="1">
    <source>
        <dbReference type="Pfam" id="PF13247"/>
    </source>
</evidence>
<dbReference type="SUPFAM" id="SSF54862">
    <property type="entry name" value="4Fe-4S ferredoxins"/>
    <property type="match status" value="1"/>
</dbReference>
<dbReference type="GO" id="GO:0018706">
    <property type="term" value="F:pyrogallol hydroxytransferase activity"/>
    <property type="evidence" value="ECO:0007669"/>
    <property type="project" value="UniProtKB-EC"/>
</dbReference>
<dbReference type="Gene3D" id="3.30.70.20">
    <property type="match status" value="1"/>
</dbReference>
<organism evidence="2">
    <name type="scientific">bioreactor metagenome</name>
    <dbReference type="NCBI Taxonomy" id="1076179"/>
    <lineage>
        <taxon>unclassified sequences</taxon>
        <taxon>metagenomes</taxon>
        <taxon>ecological metagenomes</taxon>
    </lineage>
</organism>
<accession>A0A645FAT7</accession>
<dbReference type="SUPFAM" id="SSF49478">
    <property type="entry name" value="Cna protein B-type domain"/>
    <property type="match status" value="1"/>
</dbReference>
<dbReference type="GO" id="GO:0016740">
    <property type="term" value="F:transferase activity"/>
    <property type="evidence" value="ECO:0007669"/>
    <property type="project" value="UniProtKB-KW"/>
</dbReference>
<reference evidence="2" key="1">
    <citation type="submission" date="2019-08" db="EMBL/GenBank/DDBJ databases">
        <authorList>
            <person name="Kucharzyk K."/>
            <person name="Murdoch R.W."/>
            <person name="Higgins S."/>
            <person name="Loffler F."/>
        </authorList>
    </citation>
    <scope>NUCLEOTIDE SEQUENCE</scope>
</reference>
<dbReference type="AlphaFoldDB" id="A0A645FAT7"/>
<sequence length="217" mass="24044">MEKREDGIVLIDPIKAKGRRDLVDACPYGAIVWNEAEQLPQNWFFDAHLLDTGWATPRCTAVCPTLAIEAVCLSDEDMAARAEAERLRTWHPEWSTRPRLYYRNLHRFDRAFVGGSLLTREGEEMACVAGAHVELRLGGELVSRTISDAFGDFRFDDLPPDGVTYQIGIECDGLLPVVLDVEMEDGSRHLGDILLVKQLGPRASGGSTATPVVEHAL</sequence>
<dbReference type="Gene3D" id="2.60.40.10">
    <property type="entry name" value="Immunoglobulins"/>
    <property type="match status" value="1"/>
</dbReference>
<dbReference type="EC" id="1.97.1.2" evidence="2"/>
<dbReference type="EMBL" id="VSSQ01057706">
    <property type="protein sequence ID" value="MPN11488.1"/>
    <property type="molecule type" value="Genomic_DNA"/>
</dbReference>
<comment type="caution">
    <text evidence="2">The sequence shown here is derived from an EMBL/GenBank/DDBJ whole genome shotgun (WGS) entry which is preliminary data.</text>
</comment>
<evidence type="ECO:0000313" key="2">
    <source>
        <dbReference type="EMBL" id="MPN11488.1"/>
    </source>
</evidence>
<keyword evidence="2" id="KW-0560">Oxidoreductase</keyword>
<protein>
    <submittedName>
        <fullName evidence="2">Pyrogallol hydroxytransferase small subunit</fullName>
        <ecNumber evidence="2">1.97.1.2</ecNumber>
    </submittedName>
</protein>
<dbReference type="InterPro" id="IPR017896">
    <property type="entry name" value="4Fe4S_Fe-S-bd"/>
</dbReference>
<keyword evidence="2" id="KW-0808">Transferase</keyword>
<feature type="domain" description="4Fe-4S ferredoxin-type" evidence="1">
    <location>
        <begin position="3"/>
        <end position="69"/>
    </location>
</feature>
<gene>
    <name evidence="2" type="primary">bthL_5</name>
    <name evidence="2" type="ORF">SDC9_158791</name>
</gene>
<proteinExistence type="predicted"/>
<name>A0A645FAT7_9ZZZZ</name>